<evidence type="ECO:0000313" key="2">
    <source>
        <dbReference type="EMBL" id="NLR94251.1"/>
    </source>
</evidence>
<dbReference type="EMBL" id="JABAIL010000010">
    <property type="protein sequence ID" value="NLR94251.1"/>
    <property type="molecule type" value="Genomic_DNA"/>
</dbReference>
<keyword evidence="1" id="KW-0732">Signal</keyword>
<organism evidence="2 3">
    <name type="scientific">Flammeovirga agarivorans</name>
    <dbReference type="NCBI Taxonomy" id="2726742"/>
    <lineage>
        <taxon>Bacteria</taxon>
        <taxon>Pseudomonadati</taxon>
        <taxon>Bacteroidota</taxon>
        <taxon>Cytophagia</taxon>
        <taxon>Cytophagales</taxon>
        <taxon>Flammeovirgaceae</taxon>
        <taxon>Flammeovirga</taxon>
    </lineage>
</organism>
<evidence type="ECO:0000313" key="3">
    <source>
        <dbReference type="Proteomes" id="UP000585050"/>
    </source>
</evidence>
<feature type="signal peptide" evidence="1">
    <location>
        <begin position="1"/>
        <end position="23"/>
    </location>
</feature>
<reference evidence="2 3" key="1">
    <citation type="submission" date="2020-04" db="EMBL/GenBank/DDBJ databases">
        <title>Flammeovirga sp. SR4, a novel species isolated from seawater.</title>
        <authorList>
            <person name="Wang X."/>
        </authorList>
    </citation>
    <scope>NUCLEOTIDE SEQUENCE [LARGE SCALE GENOMIC DNA]</scope>
    <source>
        <strain evidence="2 3">SR4</strain>
    </source>
</reference>
<gene>
    <name evidence="2" type="ORF">HGP29_23810</name>
</gene>
<comment type="caution">
    <text evidence="2">The sequence shown here is derived from an EMBL/GenBank/DDBJ whole genome shotgun (WGS) entry which is preliminary data.</text>
</comment>
<accession>A0A7X8SQ39</accession>
<sequence>MKKIFLAFTIIFALFAINEEASAQCNAELYVTKSMKELNPGFQFSKSYRIDGRNGTRRKIEYTCVLAKDTSYQITISGKDGGAQGLISTLYNAKRRKIISSFYNNRFLNTWTYKCTSTGIYYLSFTFKDSKSYCGAAVLGFKR</sequence>
<name>A0A7X8SQ39_9BACT</name>
<evidence type="ECO:0000256" key="1">
    <source>
        <dbReference type="SAM" id="SignalP"/>
    </source>
</evidence>
<proteinExistence type="predicted"/>
<keyword evidence="3" id="KW-1185">Reference proteome</keyword>
<dbReference type="AlphaFoldDB" id="A0A7X8SQ39"/>
<protein>
    <submittedName>
        <fullName evidence="2">Uncharacterized protein</fullName>
    </submittedName>
</protein>
<dbReference type="RefSeq" id="WP_168884962.1">
    <property type="nucleotide sequence ID" value="NZ_JABAIL010000010.1"/>
</dbReference>
<dbReference type="Proteomes" id="UP000585050">
    <property type="component" value="Unassembled WGS sequence"/>
</dbReference>
<feature type="chain" id="PRO_5030512859" evidence="1">
    <location>
        <begin position="24"/>
        <end position="143"/>
    </location>
</feature>